<organism evidence="3 4">
    <name type="scientific">Neobacillus paridis</name>
    <dbReference type="NCBI Taxonomy" id="2803862"/>
    <lineage>
        <taxon>Bacteria</taxon>
        <taxon>Bacillati</taxon>
        <taxon>Bacillota</taxon>
        <taxon>Bacilli</taxon>
        <taxon>Bacillales</taxon>
        <taxon>Bacillaceae</taxon>
        <taxon>Neobacillus</taxon>
    </lineage>
</organism>
<keyword evidence="3" id="KW-0966">Cell projection</keyword>
<dbReference type="EMBL" id="JAESWB010000168">
    <property type="protein sequence ID" value="MBL4952940.1"/>
    <property type="molecule type" value="Genomic_DNA"/>
</dbReference>
<dbReference type="RefSeq" id="WP_202654163.1">
    <property type="nucleotide sequence ID" value="NZ_JAESWB010000168.1"/>
</dbReference>
<evidence type="ECO:0000313" key="4">
    <source>
        <dbReference type="Proteomes" id="UP000623967"/>
    </source>
</evidence>
<keyword evidence="4" id="KW-1185">Reference proteome</keyword>
<gene>
    <name evidence="3" type="ORF">JK635_12025</name>
</gene>
<dbReference type="Pfam" id="PF07238">
    <property type="entry name" value="PilZ"/>
    <property type="match status" value="1"/>
</dbReference>
<dbReference type="InterPro" id="IPR009875">
    <property type="entry name" value="PilZ_domain"/>
</dbReference>
<comment type="caution">
    <text evidence="3">The sequence shown here is derived from an EMBL/GenBank/DDBJ whole genome shotgun (WGS) entry which is preliminary data.</text>
</comment>
<evidence type="ECO:0000259" key="2">
    <source>
        <dbReference type="Pfam" id="PF12945"/>
    </source>
</evidence>
<evidence type="ECO:0000259" key="1">
    <source>
        <dbReference type="Pfam" id="PF07238"/>
    </source>
</evidence>
<proteinExistence type="predicted"/>
<dbReference type="Proteomes" id="UP000623967">
    <property type="component" value="Unassembled WGS sequence"/>
</dbReference>
<feature type="domain" description="PilZ" evidence="1">
    <location>
        <begin position="96"/>
        <end position="192"/>
    </location>
</feature>
<accession>A0ABS1TNN8</accession>
<keyword evidence="3" id="KW-0282">Flagellum</keyword>
<name>A0ABS1TNN8_9BACI</name>
<sequence length="201" mass="23367">MYPKVNQKIVIEIPDKDLICHSMVAEVSDDEILISQPMDQDPVGLFPEGTSIAVSFTVDDNKYQFKTKILGRKRERISLFRITKPQENQIQKIQLRENFRVETTIRLKIDEMELHTINISAGGLLFSCTFEMDLKEGEELSGTIFIPDSSPISFKGVIKRIRVLENNVKHVAMQFTVLDRKDESKIVQFCFQKQRQMRMKR</sequence>
<feature type="domain" description="Type III secretion system flagellar brake protein YcgR PilZN" evidence="2">
    <location>
        <begin position="4"/>
        <end position="85"/>
    </location>
</feature>
<protein>
    <submittedName>
        <fullName evidence="3">Flagellar brake domain-containing protein</fullName>
    </submittedName>
</protein>
<evidence type="ECO:0000313" key="3">
    <source>
        <dbReference type="EMBL" id="MBL4952940.1"/>
    </source>
</evidence>
<reference evidence="3 4" key="1">
    <citation type="submission" date="2021-01" db="EMBL/GenBank/DDBJ databases">
        <title>Genome public.</title>
        <authorList>
            <person name="Liu C."/>
            <person name="Sun Q."/>
        </authorList>
    </citation>
    <scope>NUCLEOTIDE SEQUENCE [LARGE SCALE GENOMIC DNA]</scope>
    <source>
        <strain evidence="3 4">YIM B02564</strain>
    </source>
</reference>
<dbReference type="Gene3D" id="2.40.10.220">
    <property type="entry name" value="predicted glycosyltransferase like domains"/>
    <property type="match status" value="1"/>
</dbReference>
<keyword evidence="3" id="KW-0969">Cilium</keyword>
<dbReference type="Pfam" id="PF12945">
    <property type="entry name" value="PilZNR"/>
    <property type="match status" value="1"/>
</dbReference>
<dbReference type="InterPro" id="IPR009926">
    <property type="entry name" value="T3SS_YcgR_PilZN"/>
</dbReference>